<gene>
    <name evidence="1" type="ORF">LCGC14_0302640</name>
</gene>
<protein>
    <submittedName>
        <fullName evidence="1">Uncharacterized protein</fullName>
    </submittedName>
</protein>
<accession>A0A0F9U6R1</accession>
<dbReference type="EMBL" id="LAZR01000191">
    <property type="protein sequence ID" value="KKN83012.1"/>
    <property type="molecule type" value="Genomic_DNA"/>
</dbReference>
<evidence type="ECO:0000313" key="1">
    <source>
        <dbReference type="EMBL" id="KKN83012.1"/>
    </source>
</evidence>
<name>A0A0F9U6R1_9ZZZZ</name>
<dbReference type="AlphaFoldDB" id="A0A0F9U6R1"/>
<sequence>MNSMSEEQAYTTYLKIPKECANPICKKPPTELVHQQEQGDNRKKELENTFHFVCVYCMRKIKDGTF</sequence>
<reference evidence="1" key="1">
    <citation type="journal article" date="2015" name="Nature">
        <title>Complex archaea that bridge the gap between prokaryotes and eukaryotes.</title>
        <authorList>
            <person name="Spang A."/>
            <person name="Saw J.H."/>
            <person name="Jorgensen S.L."/>
            <person name="Zaremba-Niedzwiedzka K."/>
            <person name="Martijn J."/>
            <person name="Lind A.E."/>
            <person name="van Eijk R."/>
            <person name="Schleper C."/>
            <person name="Guy L."/>
            <person name="Ettema T.J."/>
        </authorList>
    </citation>
    <scope>NUCLEOTIDE SEQUENCE</scope>
</reference>
<comment type="caution">
    <text evidence="1">The sequence shown here is derived from an EMBL/GenBank/DDBJ whole genome shotgun (WGS) entry which is preliminary data.</text>
</comment>
<proteinExistence type="predicted"/>
<organism evidence="1">
    <name type="scientific">marine sediment metagenome</name>
    <dbReference type="NCBI Taxonomy" id="412755"/>
    <lineage>
        <taxon>unclassified sequences</taxon>
        <taxon>metagenomes</taxon>
        <taxon>ecological metagenomes</taxon>
    </lineage>
</organism>